<evidence type="ECO:0000256" key="2">
    <source>
        <dbReference type="SAM" id="Phobius"/>
    </source>
</evidence>
<evidence type="ECO:0000313" key="4">
    <source>
        <dbReference type="Proteomes" id="UP000615796"/>
    </source>
</evidence>
<accession>A0A9X0R909</accession>
<evidence type="ECO:0000313" key="3">
    <source>
        <dbReference type="EMBL" id="MBC5850913.1"/>
    </source>
</evidence>
<gene>
    <name evidence="3" type="ORF">H8Q88_08035</name>
</gene>
<name>A0A9X0R909_VIBME</name>
<keyword evidence="2" id="KW-0812">Transmembrane</keyword>
<organism evidence="3 4">
    <name type="scientific">Vibrio metschnikovii</name>
    <dbReference type="NCBI Taxonomy" id="28172"/>
    <lineage>
        <taxon>Bacteria</taxon>
        <taxon>Pseudomonadati</taxon>
        <taxon>Pseudomonadota</taxon>
        <taxon>Gammaproteobacteria</taxon>
        <taxon>Vibrionales</taxon>
        <taxon>Vibrionaceae</taxon>
        <taxon>Vibrio</taxon>
    </lineage>
</organism>
<sequence>MPAEKLTKNKLIQIIIMLVILISAFTWRTITHVKEEKNTIEKESTTENQTIDHENNQSLQYKNSQ</sequence>
<feature type="transmembrane region" description="Helical" evidence="2">
    <location>
        <begin position="12"/>
        <end position="30"/>
    </location>
</feature>
<feature type="region of interest" description="Disordered" evidence="1">
    <location>
        <begin position="38"/>
        <end position="65"/>
    </location>
</feature>
<proteinExistence type="predicted"/>
<keyword evidence="4" id="KW-1185">Reference proteome</keyword>
<feature type="compositionally biased region" description="Polar residues" evidence="1">
    <location>
        <begin position="56"/>
        <end position="65"/>
    </location>
</feature>
<reference evidence="3" key="1">
    <citation type="submission" date="2020-08" db="EMBL/GenBank/DDBJ databases">
        <title>Genome Sequencing and Pan-Genome Analysis of Migratory bird Vibrio Strains, Inner Mongolia.</title>
        <authorList>
            <person name="Zheng L."/>
        </authorList>
    </citation>
    <scope>NUCLEOTIDE SEQUENCE</scope>
    <source>
        <strain evidence="3">M13F</strain>
    </source>
</reference>
<evidence type="ECO:0000256" key="1">
    <source>
        <dbReference type="SAM" id="MobiDB-lite"/>
    </source>
</evidence>
<keyword evidence="2" id="KW-0472">Membrane</keyword>
<dbReference type="EMBL" id="JACRUP010000004">
    <property type="protein sequence ID" value="MBC5850913.1"/>
    <property type="molecule type" value="Genomic_DNA"/>
</dbReference>
<keyword evidence="2" id="KW-1133">Transmembrane helix</keyword>
<comment type="caution">
    <text evidence="3">The sequence shown here is derived from an EMBL/GenBank/DDBJ whole genome shotgun (WGS) entry which is preliminary data.</text>
</comment>
<protein>
    <submittedName>
        <fullName evidence="3">Uncharacterized protein</fullName>
    </submittedName>
</protein>
<feature type="compositionally biased region" description="Basic and acidic residues" evidence="1">
    <location>
        <begin position="38"/>
        <end position="55"/>
    </location>
</feature>
<dbReference type="RefSeq" id="WP_187025798.1">
    <property type="nucleotide sequence ID" value="NZ_JACRUP010000004.1"/>
</dbReference>
<dbReference type="Proteomes" id="UP000615796">
    <property type="component" value="Unassembled WGS sequence"/>
</dbReference>
<dbReference type="AlphaFoldDB" id="A0A9X0R909"/>